<dbReference type="GO" id="GO:0045892">
    <property type="term" value="P:negative regulation of DNA-templated transcription"/>
    <property type="evidence" value="ECO:0007669"/>
    <property type="project" value="TreeGrafter"/>
</dbReference>
<dbReference type="Gene3D" id="3.30.1490.190">
    <property type="match status" value="1"/>
</dbReference>
<evidence type="ECO:0000256" key="12">
    <source>
        <dbReference type="ARBA" id="ARBA00023163"/>
    </source>
</evidence>
<gene>
    <name evidence="16" type="ORF">DSCA_44380</name>
</gene>
<evidence type="ECO:0000256" key="9">
    <source>
        <dbReference type="ARBA" id="ARBA00023004"/>
    </source>
</evidence>
<dbReference type="EMBL" id="AP021874">
    <property type="protein sequence ID" value="BBO70508.1"/>
    <property type="molecule type" value="Genomic_DNA"/>
</dbReference>
<feature type="binding site" evidence="13">
    <location>
        <position position="105"/>
    </location>
    <ligand>
        <name>Zn(2+)</name>
        <dbReference type="ChEBI" id="CHEBI:29105"/>
    </ligand>
</feature>
<comment type="subcellular location">
    <subcellularLocation>
        <location evidence="1">Cytoplasm</location>
    </subcellularLocation>
</comment>
<comment type="cofactor">
    <cofactor evidence="14">
        <name>Mn(2+)</name>
        <dbReference type="ChEBI" id="CHEBI:29035"/>
    </cofactor>
    <cofactor evidence="14">
        <name>Fe(2+)</name>
        <dbReference type="ChEBI" id="CHEBI:29033"/>
    </cofactor>
    <text evidence="14">Binds 1 Mn(2+) or Fe(2+) ion per subunit.</text>
</comment>
<dbReference type="Pfam" id="PF04023">
    <property type="entry name" value="FeoA"/>
    <property type="match status" value="1"/>
</dbReference>
<protein>
    <recommendedName>
        <fullName evidence="4">Ferric uptake regulation protein</fullName>
    </recommendedName>
</protein>
<dbReference type="InterPro" id="IPR002481">
    <property type="entry name" value="FUR"/>
</dbReference>
<dbReference type="InterPro" id="IPR038157">
    <property type="entry name" value="FeoA_core_dom"/>
</dbReference>
<accession>A0A5K7YNY2</accession>
<dbReference type="Gene3D" id="1.10.10.10">
    <property type="entry name" value="Winged helix-like DNA-binding domain superfamily/Winged helix DNA-binding domain"/>
    <property type="match status" value="1"/>
</dbReference>
<keyword evidence="8 13" id="KW-0862">Zinc</keyword>
<dbReference type="KEGG" id="dalk:DSCA_44380"/>
<keyword evidence="9 14" id="KW-0408">Iron</keyword>
<evidence type="ECO:0000256" key="11">
    <source>
        <dbReference type="ARBA" id="ARBA00023125"/>
    </source>
</evidence>
<evidence type="ECO:0000256" key="3">
    <source>
        <dbReference type="ARBA" id="ARBA00011738"/>
    </source>
</evidence>
<dbReference type="CDD" id="cd07153">
    <property type="entry name" value="Fur_like"/>
    <property type="match status" value="1"/>
</dbReference>
<dbReference type="Proteomes" id="UP000427906">
    <property type="component" value="Chromosome"/>
</dbReference>
<evidence type="ECO:0000256" key="13">
    <source>
        <dbReference type="PIRSR" id="PIRSR602481-1"/>
    </source>
</evidence>
<evidence type="ECO:0000256" key="2">
    <source>
        <dbReference type="ARBA" id="ARBA00007957"/>
    </source>
</evidence>
<proteinExistence type="inferred from homology"/>
<dbReference type="SUPFAM" id="SSF46785">
    <property type="entry name" value="Winged helix' DNA-binding domain"/>
    <property type="match status" value="1"/>
</dbReference>
<feature type="binding site" evidence="13">
    <location>
        <position position="142"/>
    </location>
    <ligand>
        <name>Zn(2+)</name>
        <dbReference type="ChEBI" id="CHEBI:29105"/>
    </ligand>
</feature>
<keyword evidence="10" id="KW-0805">Transcription regulation</keyword>
<dbReference type="AlphaFoldDB" id="A0A5K7YNY2"/>
<comment type="subunit">
    <text evidence="3">Homodimer.</text>
</comment>
<dbReference type="InterPro" id="IPR036390">
    <property type="entry name" value="WH_DNA-bd_sf"/>
</dbReference>
<feature type="binding site" evidence="13">
    <location>
        <position position="102"/>
    </location>
    <ligand>
        <name>Zn(2+)</name>
        <dbReference type="ChEBI" id="CHEBI:29105"/>
    </ligand>
</feature>
<dbReference type="Gene3D" id="2.30.30.90">
    <property type="match status" value="1"/>
</dbReference>
<dbReference type="SMART" id="SM00899">
    <property type="entry name" value="FeoA"/>
    <property type="match status" value="1"/>
</dbReference>
<evidence type="ECO:0000256" key="8">
    <source>
        <dbReference type="ARBA" id="ARBA00022833"/>
    </source>
</evidence>
<dbReference type="GO" id="GO:1900376">
    <property type="term" value="P:regulation of secondary metabolite biosynthetic process"/>
    <property type="evidence" value="ECO:0007669"/>
    <property type="project" value="TreeGrafter"/>
</dbReference>
<feature type="binding site" evidence="14">
    <location>
        <position position="96"/>
    </location>
    <ligand>
        <name>Fe cation</name>
        <dbReference type="ChEBI" id="CHEBI:24875"/>
    </ligand>
</feature>
<evidence type="ECO:0000256" key="10">
    <source>
        <dbReference type="ARBA" id="ARBA00023015"/>
    </source>
</evidence>
<feature type="domain" description="Ferrous iron transporter FeoA-like" evidence="15">
    <location>
        <begin position="153"/>
        <end position="224"/>
    </location>
</feature>
<evidence type="ECO:0000313" key="16">
    <source>
        <dbReference type="EMBL" id="BBO70508.1"/>
    </source>
</evidence>
<keyword evidence="6" id="KW-0678">Repressor</keyword>
<evidence type="ECO:0000256" key="6">
    <source>
        <dbReference type="ARBA" id="ARBA00022491"/>
    </source>
</evidence>
<sequence length="229" mass="26259">MLQTLHKQEKEQFCKLFKQDQITDFENRFAVMEAFMQIDGHVSSAQMIQRLNDMGHRLEPEFVRDTLKLMCQYGFASKRQFDNGDILYEHLHLGQHHDHMVCTKCRKIVEFEDPQLEALQVQAAERHGFHLLQHKMEMYGICSQCMSQRRKLLPLSDAPGGERLVIARLDGGPMARARLMAMGLRVGDEVDVITNSGQGQLVIGVDYKRIVLGRGLAQKLLVQVNTKKP</sequence>
<feature type="binding site" evidence="14">
    <location>
        <position position="98"/>
    </location>
    <ligand>
        <name>Fe cation</name>
        <dbReference type="ChEBI" id="CHEBI:24875"/>
    </ligand>
</feature>
<feature type="binding site" evidence="14">
    <location>
        <position position="117"/>
    </location>
    <ligand>
        <name>Fe cation</name>
        <dbReference type="ChEBI" id="CHEBI:24875"/>
    </ligand>
</feature>
<evidence type="ECO:0000313" key="17">
    <source>
        <dbReference type="Proteomes" id="UP000427906"/>
    </source>
</evidence>
<evidence type="ECO:0000259" key="15">
    <source>
        <dbReference type="SMART" id="SM00899"/>
    </source>
</evidence>
<comment type="similarity">
    <text evidence="2">Belongs to the Fur family.</text>
</comment>
<dbReference type="OrthoDB" id="8659436at2"/>
<dbReference type="GO" id="GO:0005829">
    <property type="term" value="C:cytosol"/>
    <property type="evidence" value="ECO:0007669"/>
    <property type="project" value="TreeGrafter"/>
</dbReference>
<keyword evidence="12" id="KW-0804">Transcription</keyword>
<name>A0A5K7YNY2_9BACT</name>
<dbReference type="PANTHER" id="PTHR33202">
    <property type="entry name" value="ZINC UPTAKE REGULATION PROTEIN"/>
    <property type="match status" value="1"/>
</dbReference>
<evidence type="ECO:0000256" key="14">
    <source>
        <dbReference type="PIRSR" id="PIRSR602481-2"/>
    </source>
</evidence>
<organism evidence="16 17">
    <name type="scientific">Desulfosarcina alkanivorans</name>
    <dbReference type="NCBI Taxonomy" id="571177"/>
    <lineage>
        <taxon>Bacteria</taxon>
        <taxon>Pseudomonadati</taxon>
        <taxon>Thermodesulfobacteriota</taxon>
        <taxon>Desulfobacteria</taxon>
        <taxon>Desulfobacterales</taxon>
        <taxon>Desulfosarcinaceae</taxon>
        <taxon>Desulfosarcina</taxon>
    </lineage>
</organism>
<feature type="binding site" evidence="13">
    <location>
        <position position="145"/>
    </location>
    <ligand>
        <name>Zn(2+)</name>
        <dbReference type="ChEBI" id="CHEBI:29105"/>
    </ligand>
</feature>
<dbReference type="GO" id="GO:0003700">
    <property type="term" value="F:DNA-binding transcription factor activity"/>
    <property type="evidence" value="ECO:0007669"/>
    <property type="project" value="InterPro"/>
</dbReference>
<evidence type="ECO:0000256" key="4">
    <source>
        <dbReference type="ARBA" id="ARBA00020910"/>
    </source>
</evidence>
<keyword evidence="5" id="KW-0963">Cytoplasm</keyword>
<dbReference type="PANTHER" id="PTHR33202:SF2">
    <property type="entry name" value="FERRIC UPTAKE REGULATION PROTEIN"/>
    <property type="match status" value="1"/>
</dbReference>
<keyword evidence="17" id="KW-1185">Reference proteome</keyword>
<evidence type="ECO:0000256" key="7">
    <source>
        <dbReference type="ARBA" id="ARBA00022723"/>
    </source>
</evidence>
<dbReference type="RefSeq" id="WP_155318451.1">
    <property type="nucleotide sequence ID" value="NZ_AP021874.1"/>
</dbReference>
<dbReference type="GO" id="GO:0008270">
    <property type="term" value="F:zinc ion binding"/>
    <property type="evidence" value="ECO:0007669"/>
    <property type="project" value="TreeGrafter"/>
</dbReference>
<keyword evidence="11" id="KW-0238">DNA-binding</keyword>
<feature type="binding site" evidence="14">
    <location>
        <position position="134"/>
    </location>
    <ligand>
        <name>Fe cation</name>
        <dbReference type="ChEBI" id="CHEBI:24875"/>
    </ligand>
</feature>
<dbReference type="InterPro" id="IPR008988">
    <property type="entry name" value="Transcriptional_repressor_C"/>
</dbReference>
<keyword evidence="7 13" id="KW-0479">Metal-binding</keyword>
<dbReference type="SUPFAM" id="SSF50037">
    <property type="entry name" value="C-terminal domain of transcriptional repressors"/>
    <property type="match status" value="1"/>
</dbReference>
<dbReference type="Pfam" id="PF01475">
    <property type="entry name" value="FUR"/>
    <property type="match status" value="1"/>
</dbReference>
<evidence type="ECO:0000256" key="1">
    <source>
        <dbReference type="ARBA" id="ARBA00004496"/>
    </source>
</evidence>
<dbReference type="InterPro" id="IPR007167">
    <property type="entry name" value="Fe-transptr_FeoA-like"/>
</dbReference>
<dbReference type="InterPro" id="IPR043135">
    <property type="entry name" value="Fur_C"/>
</dbReference>
<dbReference type="InterPro" id="IPR036388">
    <property type="entry name" value="WH-like_DNA-bd_sf"/>
</dbReference>
<reference evidence="16 17" key="1">
    <citation type="submission" date="2019-11" db="EMBL/GenBank/DDBJ databases">
        <title>Comparative genomics of hydrocarbon-degrading Desulfosarcina strains.</title>
        <authorList>
            <person name="Watanabe M."/>
            <person name="Kojima H."/>
            <person name="Fukui M."/>
        </authorList>
    </citation>
    <scope>NUCLEOTIDE SEQUENCE [LARGE SCALE GENOMIC DNA]</scope>
    <source>
        <strain evidence="16 17">PL12</strain>
    </source>
</reference>
<comment type="cofactor">
    <cofactor evidence="13">
        <name>Zn(2+)</name>
        <dbReference type="ChEBI" id="CHEBI:29105"/>
    </cofactor>
    <text evidence="13">Binds 1 zinc ion per subunit.</text>
</comment>
<dbReference type="GO" id="GO:0000976">
    <property type="term" value="F:transcription cis-regulatory region binding"/>
    <property type="evidence" value="ECO:0007669"/>
    <property type="project" value="TreeGrafter"/>
</dbReference>
<evidence type="ECO:0000256" key="5">
    <source>
        <dbReference type="ARBA" id="ARBA00022490"/>
    </source>
</evidence>